<sequence>MVAFDTIHYLCLHRVTVKDKYGIEIGVTELLKAVPAVEKFEYIFKEDEIMFFTAQKLIELPFSKLQQFHLSEITEDFDITLFGEFIKAHPSVFYEMGFRCSSKFYAKIKSFKKDVLKYLPSKLQMKIF</sequence>
<protein>
    <submittedName>
        <fullName evidence="2">Uncharacterized protein</fullName>
    </submittedName>
</protein>
<proteinExistence type="predicted"/>
<name>A0A914Q459_9BILA</name>
<dbReference type="Proteomes" id="UP000887578">
    <property type="component" value="Unplaced"/>
</dbReference>
<evidence type="ECO:0000313" key="1">
    <source>
        <dbReference type="Proteomes" id="UP000887578"/>
    </source>
</evidence>
<dbReference type="WBParaSite" id="PDA_v2.g26100.t1">
    <property type="protein sequence ID" value="PDA_v2.g26100.t1"/>
    <property type="gene ID" value="PDA_v2.g26100"/>
</dbReference>
<evidence type="ECO:0000313" key="2">
    <source>
        <dbReference type="WBParaSite" id="PDA_v2.g26100.t1"/>
    </source>
</evidence>
<accession>A0A914Q459</accession>
<organism evidence="1 2">
    <name type="scientific">Panagrolaimus davidi</name>
    <dbReference type="NCBI Taxonomy" id="227884"/>
    <lineage>
        <taxon>Eukaryota</taxon>
        <taxon>Metazoa</taxon>
        <taxon>Ecdysozoa</taxon>
        <taxon>Nematoda</taxon>
        <taxon>Chromadorea</taxon>
        <taxon>Rhabditida</taxon>
        <taxon>Tylenchina</taxon>
        <taxon>Panagrolaimomorpha</taxon>
        <taxon>Panagrolaimoidea</taxon>
        <taxon>Panagrolaimidae</taxon>
        <taxon>Panagrolaimus</taxon>
    </lineage>
</organism>
<keyword evidence="1" id="KW-1185">Reference proteome</keyword>
<reference evidence="2" key="1">
    <citation type="submission" date="2022-11" db="UniProtKB">
        <authorList>
            <consortium name="WormBaseParasite"/>
        </authorList>
    </citation>
    <scope>IDENTIFICATION</scope>
</reference>
<dbReference type="AlphaFoldDB" id="A0A914Q459"/>